<accession>A0A3P5YHN0</accession>
<dbReference type="AlphaFoldDB" id="A0A3P5YHN0"/>
<dbReference type="EMBL" id="LR031569">
    <property type="protein sequence ID" value="VDC66709.1"/>
    <property type="molecule type" value="Genomic_DNA"/>
</dbReference>
<proteinExistence type="predicted"/>
<organism evidence="2">
    <name type="scientific">Brassica campestris</name>
    <name type="common">Field mustard</name>
    <dbReference type="NCBI Taxonomy" id="3711"/>
    <lineage>
        <taxon>Eukaryota</taxon>
        <taxon>Viridiplantae</taxon>
        <taxon>Streptophyta</taxon>
        <taxon>Embryophyta</taxon>
        <taxon>Tracheophyta</taxon>
        <taxon>Spermatophyta</taxon>
        <taxon>Magnoliopsida</taxon>
        <taxon>eudicotyledons</taxon>
        <taxon>Gunneridae</taxon>
        <taxon>Pentapetalae</taxon>
        <taxon>rosids</taxon>
        <taxon>malvids</taxon>
        <taxon>Brassicales</taxon>
        <taxon>Brassicaceae</taxon>
        <taxon>Brassiceae</taxon>
        <taxon>Brassica</taxon>
    </lineage>
</organism>
<name>A0A3P5YHN0_BRACM</name>
<reference evidence="2" key="1">
    <citation type="submission" date="2018-11" db="EMBL/GenBank/DDBJ databases">
        <authorList>
            <consortium name="Genoscope - CEA"/>
            <person name="William W."/>
        </authorList>
    </citation>
    <scope>NUCLEOTIDE SEQUENCE</scope>
</reference>
<sequence>MFCIRYAFQAAIYAIWRERNRIRHGEKPLPIAMLQKLTEKGIRNKLSLMSTRKRRGLETALQFWFQTRL</sequence>
<dbReference type="Gramene" id="A06p22940.2_BraZ1">
    <property type="protein sequence ID" value="A06p22940.2_BraZ1.CDS.1"/>
    <property type="gene ID" value="A06g22940.2_BraZ1"/>
</dbReference>
<dbReference type="Proteomes" id="UP000694005">
    <property type="component" value="Chromosome A06"/>
</dbReference>
<gene>
    <name evidence="2" type="ORF">BRAA06T25249Z</name>
    <name evidence="1" type="ORF">BRAPAZ1V2_A06P22940.2</name>
</gene>
<evidence type="ECO:0000313" key="1">
    <source>
        <dbReference type="EMBL" id="CAG7870054.1"/>
    </source>
</evidence>
<protein>
    <submittedName>
        <fullName evidence="1">Uncharacterized protein</fullName>
    </submittedName>
</protein>
<evidence type="ECO:0000313" key="2">
    <source>
        <dbReference type="EMBL" id="VDC66709.1"/>
    </source>
</evidence>
<dbReference type="EMBL" id="LS974622">
    <property type="protein sequence ID" value="CAG7870054.1"/>
    <property type="molecule type" value="Genomic_DNA"/>
</dbReference>